<dbReference type="GeneID" id="136088094"/>
<dbReference type="Proteomes" id="UP001652625">
    <property type="component" value="Chromosome 12"/>
</dbReference>
<reference evidence="2" key="1">
    <citation type="submission" date="2025-08" db="UniProtKB">
        <authorList>
            <consortium name="RefSeq"/>
        </authorList>
    </citation>
    <scope>IDENTIFICATION</scope>
</reference>
<sequence length="135" mass="15789">MLGMIKNTFVKLDVQTLKVLYVTFVRPIIEFAVPVRSPQLKGEIELLEKVQHRATRLNPTLAKMKYEERLEILGLSSLCERRLRGDLIQTYKLLNKIENVDFLNGFKPNDFQLSRGNGVRFEREKTVHLKTLILY</sequence>
<accession>A0ABM4D0S5</accession>
<keyword evidence="1" id="KW-1185">Reference proteome</keyword>
<evidence type="ECO:0000313" key="1">
    <source>
        <dbReference type="Proteomes" id="UP001652625"/>
    </source>
</evidence>
<organism evidence="1 2">
    <name type="scientific">Hydra vulgaris</name>
    <name type="common">Hydra</name>
    <name type="synonym">Hydra attenuata</name>
    <dbReference type="NCBI Taxonomy" id="6087"/>
    <lineage>
        <taxon>Eukaryota</taxon>
        <taxon>Metazoa</taxon>
        <taxon>Cnidaria</taxon>
        <taxon>Hydrozoa</taxon>
        <taxon>Hydroidolina</taxon>
        <taxon>Anthoathecata</taxon>
        <taxon>Aplanulata</taxon>
        <taxon>Hydridae</taxon>
        <taxon>Hydra</taxon>
    </lineage>
</organism>
<name>A0ABM4D0S5_HYDVU</name>
<dbReference type="RefSeq" id="XP_065667823.1">
    <property type="nucleotide sequence ID" value="XM_065811751.1"/>
</dbReference>
<proteinExistence type="predicted"/>
<protein>
    <submittedName>
        <fullName evidence="2">Uncharacterized protein LOC136088094</fullName>
    </submittedName>
</protein>
<gene>
    <name evidence="2" type="primary">LOC136088094</name>
</gene>
<evidence type="ECO:0000313" key="2">
    <source>
        <dbReference type="RefSeq" id="XP_065667823.1"/>
    </source>
</evidence>